<dbReference type="InterPro" id="IPR041078">
    <property type="entry name" value="Plavaka"/>
</dbReference>
<dbReference type="Proteomes" id="UP001148786">
    <property type="component" value="Unassembled WGS sequence"/>
</dbReference>
<accession>A0A9W8JTR1</accession>
<name>A0A9W8JTR1_9AGAR</name>
<comment type="caution">
    <text evidence="2">The sequence shown here is derived from an EMBL/GenBank/DDBJ whole genome shotgun (WGS) entry which is preliminary data.</text>
</comment>
<proteinExistence type="predicted"/>
<organism evidence="2 3">
    <name type="scientific">Agrocybe chaxingu</name>
    <dbReference type="NCBI Taxonomy" id="84603"/>
    <lineage>
        <taxon>Eukaryota</taxon>
        <taxon>Fungi</taxon>
        <taxon>Dikarya</taxon>
        <taxon>Basidiomycota</taxon>
        <taxon>Agaricomycotina</taxon>
        <taxon>Agaricomycetes</taxon>
        <taxon>Agaricomycetidae</taxon>
        <taxon>Agaricales</taxon>
        <taxon>Agaricineae</taxon>
        <taxon>Strophariaceae</taxon>
        <taxon>Agrocybe</taxon>
    </lineage>
</organism>
<gene>
    <name evidence="2" type="ORF">NLJ89_g8789</name>
</gene>
<feature type="region of interest" description="Disordered" evidence="1">
    <location>
        <begin position="142"/>
        <end position="170"/>
    </location>
</feature>
<evidence type="ECO:0000313" key="3">
    <source>
        <dbReference type="Proteomes" id="UP001148786"/>
    </source>
</evidence>
<protein>
    <submittedName>
        <fullName evidence="2">Uncharacterized protein</fullName>
    </submittedName>
</protein>
<dbReference type="AlphaFoldDB" id="A0A9W8JTR1"/>
<dbReference type="Pfam" id="PF18759">
    <property type="entry name" value="Plavaka"/>
    <property type="match status" value="1"/>
</dbReference>
<sequence length="816" mass="92098">MFSSRDDDLVAAIVARMVDAQRGLHSHLQQSSNPLCLEYRYERERRAADLSSDSDDEDHRIHQHAYSSARRVIAFRGDAFGSADDYDDDDLGQDVEMSIVEPVVGVGDFNNATAFAGDGDSEPEDELVEAEMVAELEAGWEPHREGAPTNHPDDSDVPTVGDRGDADAPMPVDAKAMEVDSDTSRRAVEKQLIDEGHGVKPKVVVRYSEKYPSLKPGATIQEPDKHRTADASYQAAIAGSDANPYAPFASRIDWEIARWAKLRGPGSTAFSELLSIKGVREALNLSYKTSDELNQIIDTQLPGRPKFTRREVVVQGEVMEFYSRDILECVRGLWGDSDFVDDLIFEPERHYADEDETIRVYGDMHTAKWWWKTQKKVENHTGKKSCTVVPIIISSDKTQLTQFRNKTAYPVYMTIGNLPKHIRRKPTRQGQVLLAYLPTSKLEHISNLASRRRTLANLFHGCMKHILHPLEKAGHDGVILTSGDGASRCCYPILAAYIGDYPEQVLVTLVKTGQCPVCPAPREGIGEPHNLLPPRSIEPVLEALNKIDEGPVAFTQACSDAGIKPIQDPFWKNLPFVNIYQSITPDLLHQLYQGFVKHVIGWIRSACGDSEIDARCRRLPPNHHIRLFMKGISHLSRVTGMEHDQICRFLLGLILDIRLPDGLSNVRLIRAVRALLDFLYLAKYPIHTSQTLDNLDDALRQFHENRDIFVALGIRLNFDIPKLHYAGHYRYFLEFFGTADNFNTEYTERLHIDMAKDAYAASNTKDEYPQMTSWLDRRERVMQHAKYLRRRLSPSAPSPLNVIKPVPASFLTAHCR</sequence>
<keyword evidence="3" id="KW-1185">Reference proteome</keyword>
<reference evidence="2" key="1">
    <citation type="submission" date="2022-07" db="EMBL/GenBank/DDBJ databases">
        <title>Genome Sequence of Agrocybe chaxingu.</title>
        <authorList>
            <person name="Buettner E."/>
        </authorList>
    </citation>
    <scope>NUCLEOTIDE SEQUENCE</scope>
    <source>
        <strain evidence="2">MP-N11</strain>
    </source>
</reference>
<feature type="compositionally biased region" description="Basic and acidic residues" evidence="1">
    <location>
        <begin position="142"/>
        <end position="154"/>
    </location>
</feature>
<evidence type="ECO:0000313" key="2">
    <source>
        <dbReference type="EMBL" id="KAJ3502648.1"/>
    </source>
</evidence>
<dbReference type="EMBL" id="JANKHO010001251">
    <property type="protein sequence ID" value="KAJ3502648.1"/>
    <property type="molecule type" value="Genomic_DNA"/>
</dbReference>
<evidence type="ECO:0000256" key="1">
    <source>
        <dbReference type="SAM" id="MobiDB-lite"/>
    </source>
</evidence>
<dbReference type="OrthoDB" id="2576233at2759"/>